<reference evidence="1 2" key="1">
    <citation type="journal article" date="2024" name="Environ. Microbiol.">
        <title>Novel evolutionary insights on the interactions of the Holosporales (Alphaproteobacteria) with eukaryotic hosts from comparative genomics.</title>
        <authorList>
            <person name="Giovannini M."/>
            <person name="Petroni G."/>
            <person name="Castelli M."/>
        </authorList>
    </citation>
    <scope>NUCLEOTIDE SEQUENCE [LARGE SCALE GENOMIC DNA]</scope>
    <source>
        <strain evidence="1 2">US_Bl 15I1</strain>
    </source>
</reference>
<name>A0ABZ2C3U8_9PROT</name>
<evidence type="ECO:0000313" key="2">
    <source>
        <dbReference type="Proteomes" id="UP001330434"/>
    </source>
</evidence>
<keyword evidence="2" id="KW-1185">Reference proteome</keyword>
<dbReference type="InterPro" id="IPR011990">
    <property type="entry name" value="TPR-like_helical_dom_sf"/>
</dbReference>
<accession>A0ABZ2C3U8</accession>
<dbReference type="SUPFAM" id="SSF48452">
    <property type="entry name" value="TPR-like"/>
    <property type="match status" value="1"/>
</dbReference>
<dbReference type="SMART" id="SM00028">
    <property type="entry name" value="TPR"/>
    <property type="match status" value="1"/>
</dbReference>
<dbReference type="EMBL" id="CP133270">
    <property type="protein sequence ID" value="WVX67122.1"/>
    <property type="molecule type" value="Genomic_DNA"/>
</dbReference>
<dbReference type="InterPro" id="IPR019734">
    <property type="entry name" value="TPR_rpt"/>
</dbReference>
<proteinExistence type="predicted"/>
<evidence type="ECO:0000313" key="1">
    <source>
        <dbReference type="EMBL" id="WVX67122.1"/>
    </source>
</evidence>
<dbReference type="RefSeq" id="WP_338453473.1">
    <property type="nucleotide sequence ID" value="NZ_CP133270.1"/>
</dbReference>
<organism evidence="1 2">
    <name type="scientific">Candidatus Bealeia paramacronuclearis</name>
    <dbReference type="NCBI Taxonomy" id="1921001"/>
    <lineage>
        <taxon>Bacteria</taxon>
        <taxon>Pseudomonadati</taxon>
        <taxon>Pseudomonadota</taxon>
        <taxon>Alphaproteobacteria</taxon>
        <taxon>Holosporales</taxon>
        <taxon>Holosporaceae</taxon>
        <taxon>Candidatus Bealeia</taxon>
    </lineage>
</organism>
<sequence length="100" mass="11269">MGLGNARFTDLDHQQADWYQEALKILGDNGDVNLRAQALIGLGNASRSMKKNEEAITYYKDAQKLVGKNSHLYIKASDGIKYASMFLNYDNNKKQNLRGK</sequence>
<dbReference type="Proteomes" id="UP001330434">
    <property type="component" value="Chromosome"/>
</dbReference>
<gene>
    <name evidence="1" type="ORF">Bealeia1_01319</name>
</gene>
<dbReference type="Gene3D" id="1.25.40.10">
    <property type="entry name" value="Tetratricopeptide repeat domain"/>
    <property type="match status" value="1"/>
</dbReference>
<protein>
    <submittedName>
        <fullName evidence="1">Tetratricopeptide repeat protein</fullName>
    </submittedName>
</protein>